<dbReference type="Gene3D" id="3.30.70.1230">
    <property type="entry name" value="Nucleotide cyclase"/>
    <property type="match status" value="1"/>
</dbReference>
<dbReference type="EMBL" id="MSIE01000011">
    <property type="protein sequence ID" value="OLF18159.1"/>
    <property type="molecule type" value="Genomic_DNA"/>
</dbReference>
<gene>
    <name evidence="1" type="ORF">BU204_07890</name>
</gene>
<dbReference type="Proteomes" id="UP000185596">
    <property type="component" value="Unassembled WGS sequence"/>
</dbReference>
<evidence type="ECO:0000313" key="2">
    <source>
        <dbReference type="Proteomes" id="UP000185596"/>
    </source>
</evidence>
<evidence type="ECO:0000313" key="1">
    <source>
        <dbReference type="EMBL" id="OLF18159.1"/>
    </source>
</evidence>
<reference evidence="1 2" key="1">
    <citation type="submission" date="2016-12" db="EMBL/GenBank/DDBJ databases">
        <title>The draft genome sequence of Actinophytocola sp. 11-183.</title>
        <authorList>
            <person name="Wang W."/>
            <person name="Yuan L."/>
        </authorList>
    </citation>
    <scope>NUCLEOTIDE SEQUENCE [LARGE SCALE GENOMIC DNA]</scope>
    <source>
        <strain evidence="1 2">11-183</strain>
    </source>
</reference>
<organism evidence="1 2">
    <name type="scientific">Actinophytocola xanthii</name>
    <dbReference type="NCBI Taxonomy" id="1912961"/>
    <lineage>
        <taxon>Bacteria</taxon>
        <taxon>Bacillati</taxon>
        <taxon>Actinomycetota</taxon>
        <taxon>Actinomycetes</taxon>
        <taxon>Pseudonocardiales</taxon>
        <taxon>Pseudonocardiaceae</taxon>
    </lineage>
</organism>
<dbReference type="SUPFAM" id="SSF55073">
    <property type="entry name" value="Nucleotide cyclase"/>
    <property type="match status" value="1"/>
</dbReference>
<dbReference type="InterPro" id="IPR029787">
    <property type="entry name" value="Nucleotide_cyclase"/>
</dbReference>
<evidence type="ECO:0008006" key="3">
    <source>
        <dbReference type="Google" id="ProtNLM"/>
    </source>
</evidence>
<sequence length="203" mass="22043">MLVLDIANSTARANPAKGRFRRVMYDLLDEAMRASGIADQHHDPPIDRGDGALVLFHPADQVPKTLLLSRLLPALEHLLTEHNEHHPEQAFQLRAAAHAGEVHYDRWGPYGDDLDLVCRLLDAPALKRVLASAAEPMALVVSDHLYRSIVRHGYADIDGGRFTPLVNVDVAGTAHTGWVPATRAAPRPLSVAGGTQTAGDRPS</sequence>
<keyword evidence="2" id="KW-1185">Reference proteome</keyword>
<dbReference type="AlphaFoldDB" id="A0A1Q8CUY3"/>
<proteinExistence type="predicted"/>
<dbReference type="STRING" id="1912961.BU204_07890"/>
<protein>
    <recommendedName>
        <fullName evidence="3">Guanylate cyclase domain-containing protein</fullName>
    </recommendedName>
</protein>
<accession>A0A1Q8CUY3</accession>
<comment type="caution">
    <text evidence="1">The sequence shown here is derived from an EMBL/GenBank/DDBJ whole genome shotgun (WGS) entry which is preliminary data.</text>
</comment>
<name>A0A1Q8CUY3_9PSEU</name>